<keyword evidence="4" id="KW-0472">Membrane</keyword>
<evidence type="ECO:0000313" key="12">
    <source>
        <dbReference type="Proteomes" id="UP000694545"/>
    </source>
</evidence>
<evidence type="ECO:0000259" key="7">
    <source>
        <dbReference type="PROSITE" id="PS50856"/>
    </source>
</evidence>
<dbReference type="Pfam" id="PF00084">
    <property type="entry name" value="Sushi"/>
    <property type="match status" value="1"/>
</dbReference>
<reference evidence="11" key="2">
    <citation type="submission" date="2025-09" db="UniProtKB">
        <authorList>
            <consortium name="Ensembl"/>
        </authorList>
    </citation>
    <scope>IDENTIFICATION</scope>
</reference>
<dbReference type="CDD" id="cd00033">
    <property type="entry name" value="CCP"/>
    <property type="match status" value="1"/>
</dbReference>
<evidence type="ECO:0000256" key="2">
    <source>
        <dbReference type="ARBA" id="ARBA00022692"/>
    </source>
</evidence>
<dbReference type="PROSITE" id="PS50856">
    <property type="entry name" value="AMOP"/>
    <property type="match status" value="1"/>
</dbReference>
<evidence type="ECO:0000256" key="4">
    <source>
        <dbReference type="ARBA" id="ARBA00023136"/>
    </source>
</evidence>
<evidence type="ECO:0000313" key="11">
    <source>
        <dbReference type="Ensembl" id="ENSVKKP00000006287.1"/>
    </source>
</evidence>
<dbReference type="InterPro" id="IPR036024">
    <property type="entry name" value="Somatomedin_B-like_dom_sf"/>
</dbReference>
<dbReference type="Gene3D" id="2.10.70.10">
    <property type="entry name" value="Complement Module, domain 1"/>
    <property type="match status" value="1"/>
</dbReference>
<evidence type="ECO:0000256" key="5">
    <source>
        <dbReference type="ARBA" id="ARBA00023157"/>
    </source>
</evidence>
<evidence type="ECO:0000256" key="1">
    <source>
        <dbReference type="ARBA" id="ARBA00004370"/>
    </source>
</evidence>
<dbReference type="PROSITE" id="PS50923">
    <property type="entry name" value="SUSHI"/>
    <property type="match status" value="1"/>
</dbReference>
<accession>A0A8D2KT65</accession>
<reference evidence="11" key="1">
    <citation type="submission" date="2025-08" db="UniProtKB">
        <authorList>
            <consortium name="Ensembl"/>
        </authorList>
    </citation>
    <scope>IDENTIFICATION</scope>
</reference>
<feature type="domain" description="VWFD" evidence="10">
    <location>
        <begin position="440"/>
        <end position="630"/>
    </location>
</feature>
<dbReference type="InterPro" id="IPR000436">
    <property type="entry name" value="Sushi_SCR_CCP_dom"/>
</dbReference>
<dbReference type="GO" id="GO:0016020">
    <property type="term" value="C:membrane"/>
    <property type="evidence" value="ECO:0007669"/>
    <property type="project" value="UniProtKB-SubCell"/>
</dbReference>
<dbReference type="Pfam" id="PF01033">
    <property type="entry name" value="Somatomedin_B"/>
    <property type="match status" value="1"/>
</dbReference>
<dbReference type="InterPro" id="IPR001212">
    <property type="entry name" value="Somatomedin_B_dom"/>
</dbReference>
<dbReference type="PROSITE" id="PS51233">
    <property type="entry name" value="VWFD"/>
    <property type="match status" value="1"/>
</dbReference>
<sequence>MEEVPFTSPGGASLKHEGGRASSGAQDSCAGHCGTSQPSCSCQATCKSLGTCCSDYLEFCLTISPYSGTLLGGKDFTPLNLTFNPQSSVKCRFARTVVTGGYVAEDGRVHCISPLLYQIGMVSLEISNDGGSTFPWSSTWVSVHHSKVSPLEKSKLVNETKWQYYGTPGTGGNLTVTWNQQTLRASHVNVEVWGYNESGRPYSNEWEAEWKYLYTLRRNYPNTGALSFLPAPSALYSTWELGALRISSHLSSDGQSNVASIWSTEHALAWHLEDAFRKNSTAWGTAKCHQWDRKEMGLPSFLDEIMDCPCTLAQARADTGRFHTDYGCDIERGSVCTYHPGAVHCVRSVQASPQYTAGQQCCYDAAGAQVLTGDSIGGSTPDRGHDWGAPPYKRPPRVPGFSHWLYDVISFYYCCLWSDNCSVYFKHRPSSGCRRYHPPRAASAFGDPHFITFDGTNFTFKGLGEYTVLESNLTSLRIQARTRRAEANVTGFSAIAMRENNSDVIEIRIPAHSDTLEVLWNHRALNFSEQTWMDLKGLFLSTTPGQNVNVMFSSGVGVEVIASAGRVLSLTVLLPEKFQALTRGLFGVMNDDPQDDLTFRNGTTLDSSSSSPEELFAFGADWAIINETSLFTYDTQYLLENYFYRPKHNPSFVPVFSPSEDPADPLVELTARLCQSDPFCRFDVLTTRDLAVGNSSKLAHQRYKTLKESLRPVASCGWLAPPENGKKEGTSYLAGSTVRFHCDPGYTLVGPAARVCQGNGVWSGGPTDCLPGAGRWHFNTLTPTLALLL</sequence>
<dbReference type="SMART" id="SM00201">
    <property type="entry name" value="SO"/>
    <property type="match status" value="1"/>
</dbReference>
<dbReference type="Pfam" id="PF03782">
    <property type="entry name" value="AMOP"/>
    <property type="match status" value="1"/>
</dbReference>
<dbReference type="PROSITE" id="PS00524">
    <property type="entry name" value="SMB_1"/>
    <property type="match status" value="1"/>
</dbReference>
<evidence type="ECO:0000259" key="8">
    <source>
        <dbReference type="PROSITE" id="PS50923"/>
    </source>
</evidence>
<dbReference type="SMART" id="SM00032">
    <property type="entry name" value="CCP"/>
    <property type="match status" value="1"/>
</dbReference>
<keyword evidence="2" id="KW-0812">Transmembrane</keyword>
<evidence type="ECO:0000256" key="3">
    <source>
        <dbReference type="ARBA" id="ARBA00022989"/>
    </source>
</evidence>
<dbReference type="SMART" id="SM00216">
    <property type="entry name" value="VWD"/>
    <property type="match status" value="1"/>
</dbReference>
<dbReference type="InterPro" id="IPR051495">
    <property type="entry name" value="Epithelial_Barrier/Signaling"/>
</dbReference>
<dbReference type="Proteomes" id="UP000694545">
    <property type="component" value="Unplaced"/>
</dbReference>
<evidence type="ECO:0000259" key="10">
    <source>
        <dbReference type="PROSITE" id="PS51233"/>
    </source>
</evidence>
<keyword evidence="12" id="KW-1185">Reference proteome</keyword>
<dbReference type="PANTHER" id="PTHR13802:SF63">
    <property type="entry name" value="SUSHI DOMAIN-CONTAINING PROTEIN 2"/>
    <property type="match status" value="1"/>
</dbReference>
<feature type="domain" description="AMOP" evidence="7">
    <location>
        <begin position="280"/>
        <end position="428"/>
    </location>
</feature>
<dbReference type="OMA" id="FGADWAI"/>
<evidence type="ECO:0000259" key="9">
    <source>
        <dbReference type="PROSITE" id="PS50958"/>
    </source>
</evidence>
<dbReference type="SUPFAM" id="SSF90188">
    <property type="entry name" value="Somatomedin B domain"/>
    <property type="match status" value="1"/>
</dbReference>
<protein>
    <submittedName>
        <fullName evidence="11">Sushi domain containing 2</fullName>
    </submittedName>
</protein>
<feature type="domain" description="Sushi" evidence="8">
    <location>
        <begin position="714"/>
        <end position="771"/>
    </location>
</feature>
<proteinExistence type="predicted"/>
<dbReference type="AlphaFoldDB" id="A0A8D2KT65"/>
<dbReference type="PANTHER" id="PTHR13802">
    <property type="entry name" value="MUCIN 4-RELATED"/>
    <property type="match status" value="1"/>
</dbReference>
<dbReference type="InterPro" id="IPR001846">
    <property type="entry name" value="VWF_type-D"/>
</dbReference>
<dbReference type="Pfam" id="PF23263">
    <property type="entry name" value="C8-3_MUC4"/>
    <property type="match status" value="1"/>
</dbReference>
<dbReference type="InterPro" id="IPR005533">
    <property type="entry name" value="AMOP_dom"/>
</dbReference>
<name>A0A8D2KT65_VARKO</name>
<dbReference type="Ensembl" id="ENSVKKT00000006451.1">
    <property type="protein sequence ID" value="ENSVKKP00000006287.1"/>
    <property type="gene ID" value="ENSVKKG00000004561.1"/>
</dbReference>
<keyword evidence="5 6" id="KW-1015">Disulfide bond</keyword>
<keyword evidence="6" id="KW-0768">Sushi</keyword>
<dbReference type="SMART" id="SM00723">
    <property type="entry name" value="AMOP"/>
    <property type="match status" value="1"/>
</dbReference>
<organism evidence="11 12">
    <name type="scientific">Varanus komodoensis</name>
    <name type="common">Komodo dragon</name>
    <dbReference type="NCBI Taxonomy" id="61221"/>
    <lineage>
        <taxon>Eukaryota</taxon>
        <taxon>Metazoa</taxon>
        <taxon>Chordata</taxon>
        <taxon>Craniata</taxon>
        <taxon>Vertebrata</taxon>
        <taxon>Euteleostomi</taxon>
        <taxon>Lepidosauria</taxon>
        <taxon>Squamata</taxon>
        <taxon>Bifurcata</taxon>
        <taxon>Unidentata</taxon>
        <taxon>Episquamata</taxon>
        <taxon>Toxicofera</taxon>
        <taxon>Anguimorpha</taxon>
        <taxon>Paleoanguimorpha</taxon>
        <taxon>Varanoidea</taxon>
        <taxon>Varanidae</taxon>
        <taxon>Varanus</taxon>
    </lineage>
</organism>
<dbReference type="PROSITE" id="PS50958">
    <property type="entry name" value="SMB_2"/>
    <property type="match status" value="1"/>
</dbReference>
<feature type="disulfide bond" evidence="6">
    <location>
        <begin position="742"/>
        <end position="769"/>
    </location>
</feature>
<evidence type="ECO:0000256" key="6">
    <source>
        <dbReference type="PROSITE-ProRule" id="PRU00302"/>
    </source>
</evidence>
<dbReference type="InterPro" id="IPR035976">
    <property type="entry name" value="Sushi/SCR/CCP_sf"/>
</dbReference>
<dbReference type="Gene3D" id="4.10.410.20">
    <property type="match status" value="1"/>
</dbReference>
<dbReference type="SUPFAM" id="SSF57535">
    <property type="entry name" value="Complement control module/SCR domain"/>
    <property type="match status" value="1"/>
</dbReference>
<keyword evidence="3" id="KW-1133">Transmembrane helix</keyword>
<comment type="subcellular location">
    <subcellularLocation>
        <location evidence="1">Membrane</location>
    </subcellularLocation>
</comment>
<dbReference type="Pfam" id="PF00094">
    <property type="entry name" value="VWD"/>
    <property type="match status" value="1"/>
</dbReference>
<comment type="caution">
    <text evidence="6">Lacks conserved residue(s) required for the propagation of feature annotation.</text>
</comment>
<feature type="domain" description="SMB" evidence="9">
    <location>
        <begin position="25"/>
        <end position="64"/>
    </location>
</feature>
<dbReference type="InterPro" id="IPR056619">
    <property type="entry name" value="C8-3_MUC4"/>
</dbReference>